<comment type="caution">
    <text evidence="1">The sequence shown here is derived from an EMBL/GenBank/DDBJ whole genome shotgun (WGS) entry which is preliminary data.</text>
</comment>
<dbReference type="Proteomes" id="UP000541444">
    <property type="component" value="Unassembled WGS sequence"/>
</dbReference>
<gene>
    <name evidence="1" type="ORF">GIB67_010487</name>
</gene>
<sequence>MHQYKIKSARLTTREYDHEFYCNLLVYPLDVVTHHLEAHVASLYYQQQTLDVVLEVAKMLDPQSRKNEQETLSNKAQHTELFFVHQAARNY</sequence>
<accession>A0A7J7MAJ7</accession>
<dbReference type="EMBL" id="JACGCM010001659">
    <property type="protein sequence ID" value="KAF6151913.1"/>
    <property type="molecule type" value="Genomic_DNA"/>
</dbReference>
<proteinExistence type="predicted"/>
<dbReference type="AlphaFoldDB" id="A0A7J7MAJ7"/>
<keyword evidence="2" id="KW-1185">Reference proteome</keyword>
<organism evidence="1 2">
    <name type="scientific">Kingdonia uniflora</name>
    <dbReference type="NCBI Taxonomy" id="39325"/>
    <lineage>
        <taxon>Eukaryota</taxon>
        <taxon>Viridiplantae</taxon>
        <taxon>Streptophyta</taxon>
        <taxon>Embryophyta</taxon>
        <taxon>Tracheophyta</taxon>
        <taxon>Spermatophyta</taxon>
        <taxon>Magnoliopsida</taxon>
        <taxon>Ranunculales</taxon>
        <taxon>Circaeasteraceae</taxon>
        <taxon>Kingdonia</taxon>
    </lineage>
</organism>
<protein>
    <submittedName>
        <fullName evidence="1">Uncharacterized protein</fullName>
    </submittedName>
</protein>
<reference evidence="1 2" key="1">
    <citation type="journal article" date="2020" name="IScience">
        <title>Genome Sequencing of the Endangered Kingdonia uniflora (Circaeasteraceae, Ranunculales) Reveals Potential Mechanisms of Evolutionary Specialization.</title>
        <authorList>
            <person name="Sun Y."/>
            <person name="Deng T."/>
            <person name="Zhang A."/>
            <person name="Moore M.J."/>
            <person name="Landis J.B."/>
            <person name="Lin N."/>
            <person name="Zhang H."/>
            <person name="Zhang X."/>
            <person name="Huang J."/>
            <person name="Zhang X."/>
            <person name="Sun H."/>
            <person name="Wang H."/>
        </authorList>
    </citation>
    <scope>NUCLEOTIDE SEQUENCE [LARGE SCALE GENOMIC DNA]</scope>
    <source>
        <strain evidence="1">TB1705</strain>
        <tissue evidence="1">Leaf</tissue>
    </source>
</reference>
<evidence type="ECO:0000313" key="1">
    <source>
        <dbReference type="EMBL" id="KAF6151913.1"/>
    </source>
</evidence>
<feature type="non-terminal residue" evidence="1">
    <location>
        <position position="91"/>
    </location>
</feature>
<name>A0A7J7MAJ7_9MAGN</name>
<evidence type="ECO:0000313" key="2">
    <source>
        <dbReference type="Proteomes" id="UP000541444"/>
    </source>
</evidence>